<feature type="compositionally biased region" description="Polar residues" evidence="1">
    <location>
        <begin position="24"/>
        <end position="35"/>
    </location>
</feature>
<evidence type="ECO:0000259" key="3">
    <source>
        <dbReference type="Pfam" id="PF23098"/>
    </source>
</evidence>
<dbReference type="InterPro" id="IPR036322">
    <property type="entry name" value="WD40_repeat_dom_sf"/>
</dbReference>
<dbReference type="GO" id="GO:0030686">
    <property type="term" value="C:90S preribosome"/>
    <property type="evidence" value="ECO:0007669"/>
    <property type="project" value="TreeGrafter"/>
</dbReference>
<dbReference type="InterPro" id="IPR056550">
    <property type="entry name" value="NOL10_2nd"/>
</dbReference>
<evidence type="ECO:0000259" key="2">
    <source>
        <dbReference type="Pfam" id="PF23097"/>
    </source>
</evidence>
<proteinExistence type="predicted"/>
<comment type="caution">
    <text evidence="4">The sequence shown here is derived from an EMBL/GenBank/DDBJ whole genome shotgun (WGS) entry which is preliminary data.</text>
</comment>
<organism evidence="4 5">
    <name type="scientific">Acrasis kona</name>
    <dbReference type="NCBI Taxonomy" id="1008807"/>
    <lineage>
        <taxon>Eukaryota</taxon>
        <taxon>Discoba</taxon>
        <taxon>Heterolobosea</taxon>
        <taxon>Tetramitia</taxon>
        <taxon>Eutetramitia</taxon>
        <taxon>Acrasidae</taxon>
        <taxon>Acrasis</taxon>
    </lineage>
</organism>
<dbReference type="InterPro" id="IPR040382">
    <property type="entry name" value="NOL10/Enp2"/>
</dbReference>
<dbReference type="GO" id="GO:0032040">
    <property type="term" value="C:small-subunit processome"/>
    <property type="evidence" value="ECO:0007669"/>
    <property type="project" value="TreeGrafter"/>
</dbReference>
<evidence type="ECO:0000313" key="5">
    <source>
        <dbReference type="Proteomes" id="UP001431209"/>
    </source>
</evidence>
<dbReference type="EMBL" id="JAOPGA020001832">
    <property type="protein sequence ID" value="KAL0491609.1"/>
    <property type="molecule type" value="Genomic_DNA"/>
</dbReference>
<dbReference type="SUPFAM" id="SSF50978">
    <property type="entry name" value="WD40 repeat-like"/>
    <property type="match status" value="1"/>
</dbReference>
<evidence type="ECO:0000313" key="4">
    <source>
        <dbReference type="EMBL" id="KAL0491609.1"/>
    </source>
</evidence>
<evidence type="ECO:0000256" key="1">
    <source>
        <dbReference type="SAM" id="MobiDB-lite"/>
    </source>
</evidence>
<name>A0AAW2ZS94_9EUKA</name>
<feature type="region of interest" description="Disordered" evidence="1">
    <location>
        <begin position="11"/>
        <end position="35"/>
    </location>
</feature>
<keyword evidence="5" id="KW-1185">Reference proteome</keyword>
<dbReference type="Pfam" id="PF23097">
    <property type="entry name" value="NOL10_2nd"/>
    <property type="match status" value="1"/>
</dbReference>
<feature type="domain" description="Nucleolar protein 10-like N-terminal" evidence="3">
    <location>
        <begin position="46"/>
        <end position="409"/>
    </location>
</feature>
<sequence length="655" mass="75061">MDAKRLLRELQTKRAEKQGRRANQKSNKQQPQLKTQINTTDNNIVSRNYGIQVYDLEGKKTIEQMLRRSNLKKRYNEEVKNYTNLIDDLEFPIATSCVRLTGDENHLWATGTYPPQIRCFLLDQLTMKFKRHLDTEALKIVPLTTDYKKIAVLGVNRTIEVHAQWGTYDKFRIPREGRDMTYHAPSCELLICGSGDELYRFDLESGLFRRPVRYASGALAANAVRINPVHQLVAVGCENGYVECIDPRVQEVVGITHAAEHINAFLKNAVTKYSSTVNRLEYDPSNGITMAIGTDAGHVGIFDLRKDGCINVKDHQYESPIISLAFHDLTKNIISADERIVKIWDRESSDVLVNLEMPAPITDCLAIPNSGMVMVASERSKIKPFYIPLLGPAPKWCSFVDTVTEELDDIKKFSLQQDFKFLTVDQVVELGLQELFGTEMLRPHLHGYFVKMNLYKKALEEKGRPEENVKTDQVMDANADERISTNRIEKELVDQVKDKGYKSKDEKIKTVDDSRFAFLLNDDEDFQVDDKTLHKKNRLREKQIMKKKYGDEVDVNDEEEDVQDEQYDIQKEYELDEDEDDGLRPIHSGSASFVGGTGLDLKKNNQNKSFADRLNGGDDESEEEEGRSAKRFKSNNNNNQGQDRRRVGGLFKRRK</sequence>
<dbReference type="PANTHER" id="PTHR14927:SF0">
    <property type="entry name" value="NUCLEOLAR PROTEIN 10"/>
    <property type="match status" value="1"/>
</dbReference>
<dbReference type="InterPro" id="IPR015943">
    <property type="entry name" value="WD40/YVTN_repeat-like_dom_sf"/>
</dbReference>
<dbReference type="PANTHER" id="PTHR14927">
    <property type="entry name" value="NUCLEOLAR PROTEIN 10"/>
    <property type="match status" value="1"/>
</dbReference>
<dbReference type="InterPro" id="IPR056551">
    <property type="entry name" value="Beta-prop_NOL10_N"/>
</dbReference>
<dbReference type="Pfam" id="PF23098">
    <property type="entry name" value="Beta-prop_NOL10_N"/>
    <property type="match status" value="1"/>
</dbReference>
<dbReference type="Gene3D" id="2.130.10.10">
    <property type="entry name" value="YVTN repeat-like/Quinoprotein amine dehydrogenase"/>
    <property type="match status" value="1"/>
</dbReference>
<protein>
    <submittedName>
        <fullName evidence="4">Nucleolar protein Nol10</fullName>
    </submittedName>
</protein>
<feature type="region of interest" description="Disordered" evidence="1">
    <location>
        <begin position="576"/>
        <end position="655"/>
    </location>
</feature>
<gene>
    <name evidence="4" type="ORF">AKO1_000176</name>
</gene>
<dbReference type="Proteomes" id="UP001431209">
    <property type="component" value="Unassembled WGS sequence"/>
</dbReference>
<dbReference type="GO" id="GO:0000462">
    <property type="term" value="P:maturation of SSU-rRNA from tricistronic rRNA transcript (SSU-rRNA, 5.8S rRNA, LSU-rRNA)"/>
    <property type="evidence" value="ECO:0007669"/>
    <property type="project" value="TreeGrafter"/>
</dbReference>
<accession>A0AAW2ZS94</accession>
<dbReference type="AlphaFoldDB" id="A0AAW2ZS94"/>
<feature type="domain" description="Nucleolar protein 10-like second" evidence="2">
    <location>
        <begin position="418"/>
        <end position="458"/>
    </location>
</feature>
<reference evidence="4 5" key="1">
    <citation type="submission" date="2024-03" db="EMBL/GenBank/DDBJ databases">
        <title>The Acrasis kona genome and developmental transcriptomes reveal deep origins of eukaryotic multicellular pathways.</title>
        <authorList>
            <person name="Sheikh S."/>
            <person name="Fu C.-J."/>
            <person name="Brown M.W."/>
            <person name="Baldauf S.L."/>
        </authorList>
    </citation>
    <scope>NUCLEOTIDE SEQUENCE [LARGE SCALE GENOMIC DNA]</scope>
    <source>
        <strain evidence="4 5">ATCC MYA-3509</strain>
    </source>
</reference>